<evidence type="ECO:0000313" key="1">
    <source>
        <dbReference type="EMBL" id="ALU28098.1"/>
    </source>
</evidence>
<organism evidence="1 2">
    <name type="scientific">Myroides odoratimimus</name>
    <dbReference type="NCBI Taxonomy" id="76832"/>
    <lineage>
        <taxon>Bacteria</taxon>
        <taxon>Pseudomonadati</taxon>
        <taxon>Bacteroidota</taxon>
        <taxon>Flavobacteriia</taxon>
        <taxon>Flavobacteriales</taxon>
        <taxon>Flavobacteriaceae</taxon>
        <taxon>Myroides</taxon>
    </lineage>
</organism>
<dbReference type="EMBL" id="CP013690">
    <property type="protein sequence ID" value="ALU28098.1"/>
    <property type="molecule type" value="Genomic_DNA"/>
</dbReference>
<sequence length="585" mass="67406">MSNTKIILDLGDSSNAKSFKVGNIIHQGALEKVKDFIKDFQDANDKTLAESEQNGEDKLSYKHNTITILGTRGSGKTSFLLSIEEAIKEKKDIRHNDLLFLEMIDPTLVEEKGHVFLNVISSICDKVKKELDKKEAELSDEAKCTRKHWKESMNKLAKGLPSIDGIGNNRFGEWQDAEFVMQNELQAIHSARNLAKYFAEFVKQSLKILGKKQFVLFFDDIDVDSSKGYAVLETIRKYFVSDQLISFLSGDLKLYDALVRDKKWNNFGTKLITFETSADFQNENRRQANMNHYNDIVTDLTSQYLIKIMQPKYRIHLFNLYDYCMSTDIYVKSNIEDEDNEILGDFLKILFKEFGIKSELQRATFVEFLLHQPLRSVIHFLQYFTKNMNRDSSKGNVSTDFVSVFLSDLYEKHVDINTLQNSSTYFIPNVLQTLVREQKLRESYQLIPATLDNSFNAMLFTSSLLFSNHLNKGSKFLVFEYFFKIAYLRNFVNKEEDFKNIELILKVSGILTDNVFRDSCNQLQSSLLGQFGATRKANEFGMLPLYGLATKARKSESEVKNRIDYVFSTSVNSLQRYLGFLPIAS</sequence>
<evidence type="ECO:0000313" key="2">
    <source>
        <dbReference type="Proteomes" id="UP000069030"/>
    </source>
</evidence>
<name>A0AAI8C7J0_9FLAO</name>
<proteinExistence type="predicted"/>
<dbReference type="AlphaFoldDB" id="A0AAI8C7J0"/>
<protein>
    <recommendedName>
        <fullName evidence="3">KAP NTPase domain-containing protein</fullName>
    </recommendedName>
</protein>
<dbReference type="KEGG" id="mod:AS202_18960"/>
<reference evidence="1 2" key="1">
    <citation type="journal article" date="2016" name="J. Zhejiang Univ. Sci. B">
        <title>Antibiotic resistance mechanisms of Myroides sp.</title>
        <authorList>
            <person name="Hu S."/>
            <person name="Yuan S."/>
            <person name="Qu H."/>
            <person name="Jiang T."/>
            <person name="Zhou Y."/>
            <person name="Wang M."/>
            <person name="Ming D."/>
        </authorList>
    </citation>
    <scope>NUCLEOTIDE SEQUENCE [LARGE SCALE GENOMIC DNA]</scope>
    <source>
        <strain evidence="1 2">PR63039</strain>
    </source>
</reference>
<accession>A0AAI8C7J0</accession>
<dbReference type="Proteomes" id="UP000069030">
    <property type="component" value="Chromosome"/>
</dbReference>
<dbReference type="Gene3D" id="3.40.50.300">
    <property type="entry name" value="P-loop containing nucleotide triphosphate hydrolases"/>
    <property type="match status" value="1"/>
</dbReference>
<dbReference type="SUPFAM" id="SSF52540">
    <property type="entry name" value="P-loop containing nucleoside triphosphate hydrolases"/>
    <property type="match status" value="1"/>
</dbReference>
<evidence type="ECO:0008006" key="3">
    <source>
        <dbReference type="Google" id="ProtNLM"/>
    </source>
</evidence>
<dbReference type="InterPro" id="IPR027417">
    <property type="entry name" value="P-loop_NTPase"/>
</dbReference>
<dbReference type="RefSeq" id="WP_058699919.1">
    <property type="nucleotide sequence ID" value="NZ_CP013690.1"/>
</dbReference>
<gene>
    <name evidence="1" type="ORF">AS202_18960</name>
</gene>